<dbReference type="Ensembl" id="ENSOSUT00000014307.1">
    <property type="protein sequence ID" value="ENSOSUP00000013843.1"/>
    <property type="gene ID" value="ENSOSUG00000009913.1"/>
</dbReference>
<sequence>MAAPATTVFLLTELVEKCLGSRVHTVLFDGNVLHLKAEESQSWTRFC</sequence>
<keyword evidence="2" id="KW-1185">Reference proteome</keyword>
<evidence type="ECO:0000313" key="1">
    <source>
        <dbReference type="Ensembl" id="ENSOSUP00000013843.1"/>
    </source>
</evidence>
<protein>
    <submittedName>
        <fullName evidence="1">Uncharacterized protein</fullName>
    </submittedName>
</protein>
<proteinExistence type="predicted"/>
<name>A0A8C8B384_9STRI</name>
<evidence type="ECO:0000313" key="2">
    <source>
        <dbReference type="Proteomes" id="UP000694552"/>
    </source>
</evidence>
<accession>A0A8C8B384</accession>
<reference evidence="1" key="1">
    <citation type="submission" date="2025-08" db="UniProtKB">
        <authorList>
            <consortium name="Ensembl"/>
        </authorList>
    </citation>
    <scope>IDENTIFICATION</scope>
</reference>
<dbReference type="Proteomes" id="UP000694552">
    <property type="component" value="Unplaced"/>
</dbReference>
<organism evidence="1 2">
    <name type="scientific">Otus sunia</name>
    <name type="common">Oriental scops-owl</name>
    <dbReference type="NCBI Taxonomy" id="257818"/>
    <lineage>
        <taxon>Eukaryota</taxon>
        <taxon>Metazoa</taxon>
        <taxon>Chordata</taxon>
        <taxon>Craniata</taxon>
        <taxon>Vertebrata</taxon>
        <taxon>Euteleostomi</taxon>
        <taxon>Archelosauria</taxon>
        <taxon>Archosauria</taxon>
        <taxon>Dinosauria</taxon>
        <taxon>Saurischia</taxon>
        <taxon>Theropoda</taxon>
        <taxon>Coelurosauria</taxon>
        <taxon>Aves</taxon>
        <taxon>Neognathae</taxon>
        <taxon>Neoaves</taxon>
        <taxon>Telluraves</taxon>
        <taxon>Strigiformes</taxon>
        <taxon>Strigidae</taxon>
        <taxon>Otus</taxon>
    </lineage>
</organism>
<dbReference type="AlphaFoldDB" id="A0A8C8B384"/>
<reference evidence="1" key="2">
    <citation type="submission" date="2025-09" db="UniProtKB">
        <authorList>
            <consortium name="Ensembl"/>
        </authorList>
    </citation>
    <scope>IDENTIFICATION</scope>
</reference>